<proteinExistence type="predicted"/>
<evidence type="ECO:0000256" key="5">
    <source>
        <dbReference type="ARBA" id="ARBA00023136"/>
    </source>
</evidence>
<feature type="transmembrane region" description="Helical" evidence="6">
    <location>
        <begin position="284"/>
        <end position="304"/>
    </location>
</feature>
<comment type="caution">
    <text evidence="8">The sequence shown here is derived from an EMBL/GenBank/DDBJ whole genome shotgun (WGS) entry which is preliminary data.</text>
</comment>
<keyword evidence="2" id="KW-1003">Cell membrane</keyword>
<dbReference type="GO" id="GO:0005886">
    <property type="term" value="C:plasma membrane"/>
    <property type="evidence" value="ECO:0007669"/>
    <property type="project" value="UniProtKB-SubCell"/>
</dbReference>
<feature type="transmembrane region" description="Helical" evidence="6">
    <location>
        <begin position="325"/>
        <end position="355"/>
    </location>
</feature>
<evidence type="ECO:0000259" key="7">
    <source>
        <dbReference type="Pfam" id="PF02687"/>
    </source>
</evidence>
<evidence type="ECO:0000256" key="6">
    <source>
        <dbReference type="SAM" id="Phobius"/>
    </source>
</evidence>
<dbReference type="OrthoDB" id="9812886at2"/>
<feature type="domain" description="ABC3 transporter permease C-terminal" evidence="7">
    <location>
        <begin position="283"/>
        <end position="400"/>
    </location>
</feature>
<protein>
    <submittedName>
        <fullName evidence="8">ABC transporter permease</fullName>
    </submittedName>
</protein>
<dbReference type="AlphaFoldDB" id="A0A3E2NE06"/>
<evidence type="ECO:0000313" key="8">
    <source>
        <dbReference type="EMBL" id="RFZ79232.1"/>
    </source>
</evidence>
<dbReference type="GO" id="GO:0022857">
    <property type="term" value="F:transmembrane transporter activity"/>
    <property type="evidence" value="ECO:0007669"/>
    <property type="project" value="TreeGrafter"/>
</dbReference>
<dbReference type="Proteomes" id="UP000260680">
    <property type="component" value="Unassembled WGS sequence"/>
</dbReference>
<dbReference type="InterPro" id="IPR003838">
    <property type="entry name" value="ABC3_permease_C"/>
</dbReference>
<dbReference type="PANTHER" id="PTHR30572:SF9">
    <property type="entry name" value="ABC TRANSPORTER PERMEASE PROTEIN"/>
    <property type="match status" value="1"/>
</dbReference>
<keyword evidence="4 6" id="KW-1133">Transmembrane helix</keyword>
<dbReference type="Pfam" id="PF02687">
    <property type="entry name" value="FtsX"/>
    <property type="match status" value="1"/>
</dbReference>
<accession>A0A3E2NE06</accession>
<reference evidence="8 9" key="1">
    <citation type="submission" date="2018-07" db="EMBL/GenBank/DDBJ databases">
        <title>New species, Clostridium PI-S10-A1B.</title>
        <authorList>
            <person name="Krishna G."/>
            <person name="Summeta K."/>
            <person name="Shikha S."/>
            <person name="Prabhu P.B."/>
            <person name="Suresh K."/>
        </authorList>
    </citation>
    <scope>NUCLEOTIDE SEQUENCE [LARGE SCALE GENOMIC DNA]</scope>
    <source>
        <strain evidence="8 9">PI-S10-A1B</strain>
    </source>
</reference>
<evidence type="ECO:0000256" key="2">
    <source>
        <dbReference type="ARBA" id="ARBA00022475"/>
    </source>
</evidence>
<evidence type="ECO:0000256" key="4">
    <source>
        <dbReference type="ARBA" id="ARBA00022989"/>
    </source>
</evidence>
<keyword evidence="3 6" id="KW-0812">Transmembrane</keyword>
<feature type="transmembrane region" description="Helical" evidence="6">
    <location>
        <begin position="28"/>
        <end position="48"/>
    </location>
</feature>
<keyword evidence="5 6" id="KW-0472">Membrane</keyword>
<evidence type="ECO:0000256" key="1">
    <source>
        <dbReference type="ARBA" id="ARBA00004651"/>
    </source>
</evidence>
<comment type="subcellular location">
    <subcellularLocation>
        <location evidence="1">Cell membrane</location>
        <topology evidence="1">Multi-pass membrane protein</topology>
    </subcellularLocation>
</comment>
<dbReference type="PANTHER" id="PTHR30572">
    <property type="entry name" value="MEMBRANE COMPONENT OF TRANSPORTER-RELATED"/>
    <property type="match status" value="1"/>
</dbReference>
<name>A0A3E2NE06_9FIRM</name>
<feature type="transmembrane region" description="Helical" evidence="6">
    <location>
        <begin position="375"/>
        <end position="398"/>
    </location>
</feature>
<sequence length="414" mass="47173">MIKGRKKNIMSFGNRAIKYIWRKKGKSFILLFIFIIINCMNISMLSILRVTEEAELEIKKNTQAKITLDVKESDNLITKTELENILAIGNITNVNRICKDYAIPHNFKNYKGKIEDDNRDNMITLYGYDDLSQDSRFSELEMKITSGDMVKPMSQDSVVINHNLAELNSLHIGDVIEFSKNDRTISGKICGIYKSSIENKQGENITSFFRIENMVFLSRTLMEQLVNEGNYNKVVLYVQDPEKLENTVDKVKSLLGEKIEVSVSDTMYEKLKMNLDQIEKITNVILILVVIISLIVITLIYGIWIRDRKKEIAILLSLGKRKVSVFLQICLESFMLFGCSVIVAVLVGNIITTWIERALLTWQDSRIGLNINLNVYDIVKVIAIGSLVLIISISLSLVRIIMAKPRGVLTEMEG</sequence>
<evidence type="ECO:0000313" key="9">
    <source>
        <dbReference type="Proteomes" id="UP000260680"/>
    </source>
</evidence>
<organism evidence="8 9">
    <name type="scientific">Lacrimispora amygdalina</name>
    <dbReference type="NCBI Taxonomy" id="253257"/>
    <lineage>
        <taxon>Bacteria</taxon>
        <taxon>Bacillati</taxon>
        <taxon>Bacillota</taxon>
        <taxon>Clostridia</taxon>
        <taxon>Lachnospirales</taxon>
        <taxon>Lachnospiraceae</taxon>
        <taxon>Lacrimispora</taxon>
    </lineage>
</organism>
<dbReference type="InterPro" id="IPR050250">
    <property type="entry name" value="Macrolide_Exporter_MacB"/>
</dbReference>
<dbReference type="EMBL" id="QOHO01000026">
    <property type="protein sequence ID" value="RFZ79232.1"/>
    <property type="molecule type" value="Genomic_DNA"/>
</dbReference>
<evidence type="ECO:0000256" key="3">
    <source>
        <dbReference type="ARBA" id="ARBA00022692"/>
    </source>
</evidence>
<gene>
    <name evidence="8" type="ORF">DS742_09425</name>
</gene>